<evidence type="ECO:0000256" key="1">
    <source>
        <dbReference type="SAM" id="MobiDB-lite"/>
    </source>
</evidence>
<name>A0A8R7P387_TRIUA</name>
<dbReference type="EnsemblPlants" id="TuG1812G0100001877.01.T01">
    <property type="protein sequence ID" value="TuG1812G0100001877.01.T01.cds294918"/>
    <property type="gene ID" value="TuG1812G0100001877.01"/>
</dbReference>
<sequence>MKIAKFTATGKKLWAETSWPNRNRRGGWALLTLGPGPVRWMRRGRPRRGVLGLARVGCGQHDCTRHSAPLDAGERRGRSTGKKRMQRGLERQRAPRKAGEVQTVRIRLTGAGSRQRRRGWSSGAAASARVLLIVAEENRRSDGPAATGAMLERKQAWRSGTWPGGGLELLVASMALSCGNRENGRC</sequence>
<proteinExistence type="predicted"/>
<feature type="compositionally biased region" description="Basic and acidic residues" evidence="1">
    <location>
        <begin position="87"/>
        <end position="99"/>
    </location>
</feature>
<organism evidence="2 3">
    <name type="scientific">Triticum urartu</name>
    <name type="common">Red wild einkorn</name>
    <name type="synonym">Crithodium urartu</name>
    <dbReference type="NCBI Taxonomy" id="4572"/>
    <lineage>
        <taxon>Eukaryota</taxon>
        <taxon>Viridiplantae</taxon>
        <taxon>Streptophyta</taxon>
        <taxon>Embryophyta</taxon>
        <taxon>Tracheophyta</taxon>
        <taxon>Spermatophyta</taxon>
        <taxon>Magnoliopsida</taxon>
        <taxon>Liliopsida</taxon>
        <taxon>Poales</taxon>
        <taxon>Poaceae</taxon>
        <taxon>BOP clade</taxon>
        <taxon>Pooideae</taxon>
        <taxon>Triticodae</taxon>
        <taxon>Triticeae</taxon>
        <taxon>Triticinae</taxon>
        <taxon>Triticum</taxon>
    </lineage>
</organism>
<keyword evidence="3" id="KW-1185">Reference proteome</keyword>
<feature type="region of interest" description="Disordered" evidence="1">
    <location>
        <begin position="65"/>
        <end position="100"/>
    </location>
</feature>
<evidence type="ECO:0000313" key="2">
    <source>
        <dbReference type="EnsemblPlants" id="TuG1812G0100001877.01.T01.cds294918"/>
    </source>
</evidence>
<protein>
    <submittedName>
        <fullName evidence="2">Uncharacterized protein</fullName>
    </submittedName>
</protein>
<reference evidence="2" key="2">
    <citation type="submission" date="2018-03" db="EMBL/GenBank/DDBJ databases">
        <title>The Triticum urartu genome reveals the dynamic nature of wheat genome evolution.</title>
        <authorList>
            <person name="Ling H."/>
            <person name="Ma B."/>
            <person name="Shi X."/>
            <person name="Liu H."/>
            <person name="Dong L."/>
            <person name="Sun H."/>
            <person name="Cao Y."/>
            <person name="Gao Q."/>
            <person name="Zheng S."/>
            <person name="Li Y."/>
            <person name="Yu Y."/>
            <person name="Du H."/>
            <person name="Qi M."/>
            <person name="Li Y."/>
            <person name="Yu H."/>
            <person name="Cui Y."/>
            <person name="Wang N."/>
            <person name="Chen C."/>
            <person name="Wu H."/>
            <person name="Zhao Y."/>
            <person name="Zhang J."/>
            <person name="Li Y."/>
            <person name="Zhou W."/>
            <person name="Zhang B."/>
            <person name="Hu W."/>
            <person name="Eijk M."/>
            <person name="Tang J."/>
            <person name="Witsenboer H."/>
            <person name="Zhao S."/>
            <person name="Li Z."/>
            <person name="Zhang A."/>
            <person name="Wang D."/>
            <person name="Liang C."/>
        </authorList>
    </citation>
    <scope>NUCLEOTIDE SEQUENCE [LARGE SCALE GENOMIC DNA]</scope>
    <source>
        <strain evidence="2">cv. G1812</strain>
    </source>
</reference>
<dbReference type="Proteomes" id="UP000015106">
    <property type="component" value="Chromosome 1"/>
</dbReference>
<dbReference type="AlphaFoldDB" id="A0A8R7P387"/>
<reference evidence="3" key="1">
    <citation type="journal article" date="2013" name="Nature">
        <title>Draft genome of the wheat A-genome progenitor Triticum urartu.</title>
        <authorList>
            <person name="Ling H.Q."/>
            <person name="Zhao S."/>
            <person name="Liu D."/>
            <person name="Wang J."/>
            <person name="Sun H."/>
            <person name="Zhang C."/>
            <person name="Fan H."/>
            <person name="Li D."/>
            <person name="Dong L."/>
            <person name="Tao Y."/>
            <person name="Gao C."/>
            <person name="Wu H."/>
            <person name="Li Y."/>
            <person name="Cui Y."/>
            <person name="Guo X."/>
            <person name="Zheng S."/>
            <person name="Wang B."/>
            <person name="Yu K."/>
            <person name="Liang Q."/>
            <person name="Yang W."/>
            <person name="Lou X."/>
            <person name="Chen J."/>
            <person name="Feng M."/>
            <person name="Jian J."/>
            <person name="Zhang X."/>
            <person name="Luo G."/>
            <person name="Jiang Y."/>
            <person name="Liu J."/>
            <person name="Wang Z."/>
            <person name="Sha Y."/>
            <person name="Zhang B."/>
            <person name="Wu H."/>
            <person name="Tang D."/>
            <person name="Shen Q."/>
            <person name="Xue P."/>
            <person name="Zou S."/>
            <person name="Wang X."/>
            <person name="Liu X."/>
            <person name="Wang F."/>
            <person name="Yang Y."/>
            <person name="An X."/>
            <person name="Dong Z."/>
            <person name="Zhang K."/>
            <person name="Zhang X."/>
            <person name="Luo M.C."/>
            <person name="Dvorak J."/>
            <person name="Tong Y."/>
            <person name="Wang J."/>
            <person name="Yang H."/>
            <person name="Li Z."/>
            <person name="Wang D."/>
            <person name="Zhang A."/>
            <person name="Wang J."/>
        </authorList>
    </citation>
    <scope>NUCLEOTIDE SEQUENCE</scope>
    <source>
        <strain evidence="3">cv. G1812</strain>
    </source>
</reference>
<accession>A0A8R7P387</accession>
<evidence type="ECO:0000313" key="3">
    <source>
        <dbReference type="Proteomes" id="UP000015106"/>
    </source>
</evidence>
<dbReference type="Gramene" id="TuG1812G0100001877.01.T01">
    <property type="protein sequence ID" value="TuG1812G0100001877.01.T01.cds294918"/>
    <property type="gene ID" value="TuG1812G0100001877.01"/>
</dbReference>
<reference evidence="2" key="3">
    <citation type="submission" date="2022-06" db="UniProtKB">
        <authorList>
            <consortium name="EnsemblPlants"/>
        </authorList>
    </citation>
    <scope>IDENTIFICATION</scope>
</reference>